<sequence>GSVMFWGCFAASGTGCLESVQGTMKSQDYQGILERNVLASVRKLGLSRRSWVLQQDNDPKHTAKNTQEWLRGKHWTILKWPSMSPDLNPIEHLWKELKHAVWKRHPSNQKQLEQLAHEEWAKIPAEKCRSLIDSYRNRLIAVIPSK</sequence>
<protein>
    <submittedName>
        <fullName evidence="2">Phosphopantothenoylcysteine decarboxylase subunit VHS3-like</fullName>
    </submittedName>
</protein>
<dbReference type="EMBL" id="QNUK01000870">
    <property type="protein sequence ID" value="KAF5889065.1"/>
    <property type="molecule type" value="Genomic_DNA"/>
</dbReference>
<dbReference type="PANTHER" id="PTHR23022">
    <property type="entry name" value="TRANSPOSABLE ELEMENT-RELATED"/>
    <property type="match status" value="1"/>
</dbReference>
<dbReference type="Proteomes" id="UP000727407">
    <property type="component" value="Unassembled WGS sequence"/>
</dbReference>
<comment type="caution">
    <text evidence="2">The sequence shown here is derived from an EMBL/GenBank/DDBJ whole genome shotgun (WGS) entry which is preliminary data.</text>
</comment>
<dbReference type="Pfam" id="PF13358">
    <property type="entry name" value="DDE_3"/>
    <property type="match status" value="1"/>
</dbReference>
<reference evidence="2" key="1">
    <citation type="submission" date="2020-07" db="EMBL/GenBank/DDBJ databases">
        <title>Clarias magur genome sequencing, assembly and annotation.</title>
        <authorList>
            <person name="Kushwaha B."/>
            <person name="Kumar R."/>
            <person name="Das P."/>
            <person name="Joshi C.G."/>
            <person name="Kumar D."/>
            <person name="Nagpure N.S."/>
            <person name="Pandey M."/>
            <person name="Agarwal S."/>
            <person name="Srivastava S."/>
            <person name="Singh M."/>
            <person name="Sahoo L."/>
            <person name="Jayasankar P."/>
            <person name="Meher P.K."/>
            <person name="Koringa P.G."/>
            <person name="Iquebal M.A."/>
            <person name="Das S.P."/>
            <person name="Bit A."/>
            <person name="Patnaik S."/>
            <person name="Patel N."/>
            <person name="Shah T.M."/>
            <person name="Hinsu A."/>
            <person name="Jena J.K."/>
        </authorList>
    </citation>
    <scope>NUCLEOTIDE SEQUENCE</scope>
    <source>
        <strain evidence="2">CIFAMagur01</strain>
        <tissue evidence="2">Testis</tissue>
    </source>
</reference>
<dbReference type="Gene3D" id="3.30.420.10">
    <property type="entry name" value="Ribonuclease H-like superfamily/Ribonuclease H"/>
    <property type="match status" value="1"/>
</dbReference>
<keyword evidence="3" id="KW-1185">Reference proteome</keyword>
<accession>A0A8J4X949</accession>
<evidence type="ECO:0000313" key="3">
    <source>
        <dbReference type="Proteomes" id="UP000727407"/>
    </source>
</evidence>
<feature type="non-terminal residue" evidence="2">
    <location>
        <position position="1"/>
    </location>
</feature>
<feature type="non-terminal residue" evidence="2">
    <location>
        <position position="146"/>
    </location>
</feature>
<dbReference type="InterPro" id="IPR038717">
    <property type="entry name" value="Tc1-like_DDE_dom"/>
</dbReference>
<dbReference type="InterPro" id="IPR036397">
    <property type="entry name" value="RNaseH_sf"/>
</dbReference>
<dbReference type="PANTHER" id="PTHR23022:SF135">
    <property type="entry name" value="SI:DKEY-77F5.3"/>
    <property type="match status" value="1"/>
</dbReference>
<organism evidence="2 3">
    <name type="scientific">Clarias magur</name>
    <name type="common">Asian catfish</name>
    <name type="synonym">Macropteronotus magur</name>
    <dbReference type="NCBI Taxonomy" id="1594786"/>
    <lineage>
        <taxon>Eukaryota</taxon>
        <taxon>Metazoa</taxon>
        <taxon>Chordata</taxon>
        <taxon>Craniata</taxon>
        <taxon>Vertebrata</taxon>
        <taxon>Euteleostomi</taxon>
        <taxon>Actinopterygii</taxon>
        <taxon>Neopterygii</taxon>
        <taxon>Teleostei</taxon>
        <taxon>Ostariophysi</taxon>
        <taxon>Siluriformes</taxon>
        <taxon>Clariidae</taxon>
        <taxon>Clarias</taxon>
    </lineage>
</organism>
<name>A0A8J4X949_CLAMG</name>
<proteinExistence type="predicted"/>
<feature type="domain" description="Tc1-like transposase DDE" evidence="1">
    <location>
        <begin position="25"/>
        <end position="112"/>
    </location>
</feature>
<dbReference type="GO" id="GO:0003676">
    <property type="term" value="F:nucleic acid binding"/>
    <property type="evidence" value="ECO:0007669"/>
    <property type="project" value="InterPro"/>
</dbReference>
<gene>
    <name evidence="2" type="primary">tnp</name>
    <name evidence="2" type="ORF">DAT39_021234</name>
</gene>
<evidence type="ECO:0000259" key="1">
    <source>
        <dbReference type="Pfam" id="PF13358"/>
    </source>
</evidence>
<dbReference type="AlphaFoldDB" id="A0A8J4X949"/>
<dbReference type="OrthoDB" id="6021633at2759"/>
<evidence type="ECO:0000313" key="2">
    <source>
        <dbReference type="EMBL" id="KAF5889065.1"/>
    </source>
</evidence>
<dbReference type="InterPro" id="IPR052338">
    <property type="entry name" value="Transposase_5"/>
</dbReference>